<dbReference type="AlphaFoldDB" id="A0A0D6PZA1"/>
<keyword evidence="4 7" id="KW-0233">DNA recombination</keyword>
<dbReference type="EMBL" id="BANI01000046">
    <property type="protein sequence ID" value="GAN96080.1"/>
    <property type="molecule type" value="Genomic_DNA"/>
</dbReference>
<dbReference type="Pfam" id="PF11967">
    <property type="entry name" value="RecO_N"/>
    <property type="match status" value="1"/>
</dbReference>
<feature type="domain" description="DNA replication/recombination mediator RecO N-terminal" evidence="8">
    <location>
        <begin position="1"/>
        <end position="74"/>
    </location>
</feature>
<dbReference type="InterPro" id="IPR037278">
    <property type="entry name" value="ARFGAP/RecO"/>
</dbReference>
<dbReference type="Proteomes" id="UP000032675">
    <property type="component" value="Unassembled WGS sequence"/>
</dbReference>
<comment type="function">
    <text evidence="7">Involved in DNA repair and RecF pathway recombination.</text>
</comment>
<dbReference type="NCBIfam" id="TIGR00613">
    <property type="entry name" value="reco"/>
    <property type="match status" value="1"/>
</dbReference>
<keyword evidence="5 7" id="KW-0234">DNA repair</keyword>
<dbReference type="InterPro" id="IPR022572">
    <property type="entry name" value="DNA_rep/recomb_RecO_N"/>
</dbReference>
<dbReference type="Gene3D" id="2.40.50.140">
    <property type="entry name" value="Nucleic acid-binding proteins"/>
    <property type="match status" value="1"/>
</dbReference>
<dbReference type="SUPFAM" id="SSF57863">
    <property type="entry name" value="ArfGap/RecO-like zinc finger"/>
    <property type="match status" value="1"/>
</dbReference>
<comment type="caution">
    <text evidence="9">The sequence shown here is derived from an EMBL/GenBank/DDBJ whole genome shotgun (WGS) entry which is preliminary data.</text>
</comment>
<dbReference type="InterPro" id="IPR012340">
    <property type="entry name" value="NA-bd_OB-fold"/>
</dbReference>
<evidence type="ECO:0000256" key="4">
    <source>
        <dbReference type="ARBA" id="ARBA00023172"/>
    </source>
</evidence>
<evidence type="ECO:0000256" key="7">
    <source>
        <dbReference type="HAMAP-Rule" id="MF_00201"/>
    </source>
</evidence>
<evidence type="ECO:0000313" key="9">
    <source>
        <dbReference type="EMBL" id="GAN96080.1"/>
    </source>
</evidence>
<reference evidence="9 10" key="1">
    <citation type="submission" date="2012-11" db="EMBL/GenBank/DDBJ databases">
        <title>Whole genome sequence of Gluconacetobacter europaeus NBRC3261.</title>
        <authorList>
            <person name="Azuma Y."/>
            <person name="Higashiura N."/>
            <person name="Hirakawa H."/>
            <person name="Matsushita K."/>
        </authorList>
    </citation>
    <scope>NUCLEOTIDE SEQUENCE [LARGE SCALE GENOMIC DNA]</scope>
    <source>
        <strain evidence="9 10">NBRC 3261</strain>
    </source>
</reference>
<dbReference type="InterPro" id="IPR042242">
    <property type="entry name" value="RecO_C"/>
</dbReference>
<dbReference type="SUPFAM" id="SSF50249">
    <property type="entry name" value="Nucleic acid-binding proteins"/>
    <property type="match status" value="1"/>
</dbReference>
<accession>A0A0D6PZA1</accession>
<evidence type="ECO:0000256" key="5">
    <source>
        <dbReference type="ARBA" id="ARBA00023204"/>
    </source>
</evidence>
<dbReference type="Pfam" id="PF02565">
    <property type="entry name" value="RecO_C"/>
    <property type="match status" value="1"/>
</dbReference>
<dbReference type="PANTHER" id="PTHR33991">
    <property type="entry name" value="DNA REPAIR PROTEIN RECO"/>
    <property type="match status" value="1"/>
</dbReference>
<comment type="similarity">
    <text evidence="1 7">Belongs to the RecO family.</text>
</comment>
<sequence length="263" mass="28323">MEWEAPALVLSAVPYGEGSAIAHVLTGEYGLYHGLARGGSSSRGRAVWQTGNLVRARWTARLPEQLGNITAETVHASAARILDAPLPLAMLASLCALADGCLPEREPHPAIFQGLASLLARISLDPQWAAAEAMPEIVRWELLLLSELGFGLDLTHCALGGGSDDLRWVSPRTGRAVSDERAGEWRSRLLPLPGFVLHPDQVGTPVDWYDGLRLTGHFLQRDAFGQRHRPVPEARCRLLDMIAREADIPPPDASAEGAAGATD</sequence>
<protein>
    <recommendedName>
        <fullName evidence="2 7">DNA repair protein RecO</fullName>
    </recommendedName>
    <alternativeName>
        <fullName evidence="6 7">Recombination protein O</fullName>
    </alternativeName>
</protein>
<dbReference type="GO" id="GO:0006310">
    <property type="term" value="P:DNA recombination"/>
    <property type="evidence" value="ECO:0007669"/>
    <property type="project" value="UniProtKB-UniRule"/>
</dbReference>
<dbReference type="PANTHER" id="PTHR33991:SF1">
    <property type="entry name" value="DNA REPAIR PROTEIN RECO"/>
    <property type="match status" value="1"/>
</dbReference>
<keyword evidence="3 7" id="KW-0227">DNA damage</keyword>
<evidence type="ECO:0000256" key="6">
    <source>
        <dbReference type="ARBA" id="ARBA00033409"/>
    </source>
</evidence>
<organism evidence="9 10">
    <name type="scientific">Komagataeibacter europaeus NBRC 3261</name>
    <dbReference type="NCBI Taxonomy" id="1234669"/>
    <lineage>
        <taxon>Bacteria</taxon>
        <taxon>Pseudomonadati</taxon>
        <taxon>Pseudomonadota</taxon>
        <taxon>Alphaproteobacteria</taxon>
        <taxon>Acetobacterales</taxon>
        <taxon>Acetobacteraceae</taxon>
        <taxon>Komagataeibacter</taxon>
    </lineage>
</organism>
<dbReference type="InterPro" id="IPR003717">
    <property type="entry name" value="RecO"/>
</dbReference>
<evidence type="ECO:0000256" key="3">
    <source>
        <dbReference type="ARBA" id="ARBA00022763"/>
    </source>
</evidence>
<evidence type="ECO:0000313" key="10">
    <source>
        <dbReference type="Proteomes" id="UP000032675"/>
    </source>
</evidence>
<proteinExistence type="inferred from homology"/>
<evidence type="ECO:0000259" key="8">
    <source>
        <dbReference type="Pfam" id="PF11967"/>
    </source>
</evidence>
<evidence type="ECO:0000256" key="1">
    <source>
        <dbReference type="ARBA" id="ARBA00007452"/>
    </source>
</evidence>
<evidence type="ECO:0000256" key="2">
    <source>
        <dbReference type="ARBA" id="ARBA00021310"/>
    </source>
</evidence>
<dbReference type="Gene3D" id="1.20.1440.120">
    <property type="entry name" value="Recombination protein O, C-terminal domain"/>
    <property type="match status" value="1"/>
</dbReference>
<gene>
    <name evidence="7" type="primary">recO</name>
    <name evidence="9" type="ORF">Geu3261_0052_051</name>
</gene>
<dbReference type="GO" id="GO:0043590">
    <property type="term" value="C:bacterial nucleoid"/>
    <property type="evidence" value="ECO:0007669"/>
    <property type="project" value="TreeGrafter"/>
</dbReference>
<dbReference type="HAMAP" id="MF_00201">
    <property type="entry name" value="RecO"/>
    <property type="match status" value="1"/>
</dbReference>
<dbReference type="RefSeq" id="WP_019091256.1">
    <property type="nucleotide sequence ID" value="NZ_BANI01000046.1"/>
</dbReference>
<name>A0A0D6PZA1_KOMEU</name>
<dbReference type="GO" id="GO:0006302">
    <property type="term" value="P:double-strand break repair"/>
    <property type="evidence" value="ECO:0007669"/>
    <property type="project" value="TreeGrafter"/>
</dbReference>